<dbReference type="InterPro" id="IPR001932">
    <property type="entry name" value="PPM-type_phosphatase-like_dom"/>
</dbReference>
<accession>A0A7U8GT78</accession>
<dbReference type="PANTHER" id="PTHR43156:SF2">
    <property type="entry name" value="STAGE II SPORULATION PROTEIN E"/>
    <property type="match status" value="1"/>
</dbReference>
<dbReference type="SMART" id="SM00448">
    <property type="entry name" value="REC"/>
    <property type="match status" value="1"/>
</dbReference>
<evidence type="ECO:0000256" key="2">
    <source>
        <dbReference type="PROSITE-ProRule" id="PRU00169"/>
    </source>
</evidence>
<proteinExistence type="predicted"/>
<dbReference type="EMBL" id="AAOW01000004">
    <property type="protein sequence ID" value="EAR62002.1"/>
    <property type="molecule type" value="Genomic_DNA"/>
</dbReference>
<dbReference type="AlphaFoldDB" id="A0A7U8GT78"/>
<gene>
    <name evidence="4" type="ORF">MED92_09864</name>
</gene>
<feature type="modified residue" description="4-aspartylphosphate" evidence="2">
    <location>
        <position position="193"/>
    </location>
</feature>
<dbReference type="Gene3D" id="3.40.50.2300">
    <property type="match status" value="1"/>
</dbReference>
<evidence type="ECO:0000256" key="1">
    <source>
        <dbReference type="ARBA" id="ARBA00022801"/>
    </source>
</evidence>
<dbReference type="PROSITE" id="PS50110">
    <property type="entry name" value="RESPONSE_REGULATORY"/>
    <property type="match status" value="1"/>
</dbReference>
<dbReference type="InterPro" id="IPR052016">
    <property type="entry name" value="Bact_Sigma-Reg"/>
</dbReference>
<name>A0A7U8GT78_NEPCE</name>
<dbReference type="InterPro" id="IPR001789">
    <property type="entry name" value="Sig_transdc_resp-reg_receiver"/>
</dbReference>
<dbReference type="InterPro" id="IPR011006">
    <property type="entry name" value="CheY-like_superfamily"/>
</dbReference>
<dbReference type="Gene3D" id="3.60.40.10">
    <property type="entry name" value="PPM-type phosphatase domain"/>
    <property type="match status" value="1"/>
</dbReference>
<reference evidence="4 5" key="1">
    <citation type="submission" date="2006-02" db="EMBL/GenBank/DDBJ databases">
        <authorList>
            <person name="Pinhassi J."/>
            <person name="Pedros-Alio C."/>
            <person name="Ferriera S."/>
            <person name="Johnson J."/>
            <person name="Kravitz S."/>
            <person name="Halpern A."/>
            <person name="Remington K."/>
            <person name="Beeson K."/>
            <person name="Tran B."/>
            <person name="Rogers Y.-H."/>
            <person name="Friedman R."/>
            <person name="Venter J.C."/>
        </authorList>
    </citation>
    <scope>NUCLEOTIDE SEQUENCE [LARGE SCALE GENOMIC DNA]</scope>
    <source>
        <strain evidence="4 5">MED92</strain>
    </source>
</reference>
<organism evidence="4 5">
    <name type="scientific">Neptuniibacter caesariensis</name>
    <dbReference type="NCBI Taxonomy" id="207954"/>
    <lineage>
        <taxon>Bacteria</taxon>
        <taxon>Pseudomonadati</taxon>
        <taxon>Pseudomonadota</taxon>
        <taxon>Gammaproteobacteria</taxon>
        <taxon>Oceanospirillales</taxon>
        <taxon>Oceanospirillaceae</taxon>
        <taxon>Neptuniibacter</taxon>
    </lineage>
</organism>
<keyword evidence="2" id="KW-0597">Phosphoprotein</keyword>
<dbReference type="Pfam" id="PF13581">
    <property type="entry name" value="HATPase_c_2"/>
    <property type="match status" value="1"/>
</dbReference>
<dbReference type="OrthoDB" id="9811749at2"/>
<dbReference type="InterPro" id="IPR036890">
    <property type="entry name" value="HATPase_C_sf"/>
</dbReference>
<dbReference type="GO" id="GO:0016791">
    <property type="term" value="F:phosphatase activity"/>
    <property type="evidence" value="ECO:0007669"/>
    <property type="project" value="TreeGrafter"/>
</dbReference>
<dbReference type="Gene3D" id="3.30.565.10">
    <property type="entry name" value="Histidine kinase-like ATPase, C-terminal domain"/>
    <property type="match status" value="1"/>
</dbReference>
<protein>
    <submittedName>
        <fullName evidence="4">Transcriptional regulator</fullName>
    </submittedName>
</protein>
<comment type="caution">
    <text evidence="4">The sequence shown here is derived from an EMBL/GenBank/DDBJ whole genome shotgun (WGS) entry which is preliminary data.</text>
</comment>
<dbReference type="InterPro" id="IPR003594">
    <property type="entry name" value="HATPase_dom"/>
</dbReference>
<dbReference type="SUPFAM" id="SSF52172">
    <property type="entry name" value="CheY-like"/>
    <property type="match status" value="1"/>
</dbReference>
<dbReference type="SMART" id="SM00331">
    <property type="entry name" value="PP2C_SIG"/>
    <property type="match status" value="1"/>
</dbReference>
<keyword evidence="1" id="KW-0378">Hydrolase</keyword>
<dbReference type="Pfam" id="PF00072">
    <property type="entry name" value="Response_reg"/>
    <property type="match status" value="1"/>
</dbReference>
<dbReference type="Pfam" id="PF07228">
    <property type="entry name" value="SpoIIE"/>
    <property type="match status" value="1"/>
</dbReference>
<keyword evidence="5" id="KW-1185">Reference proteome</keyword>
<dbReference type="SUPFAM" id="SSF81606">
    <property type="entry name" value="PP2C-like"/>
    <property type="match status" value="1"/>
</dbReference>
<evidence type="ECO:0000313" key="4">
    <source>
        <dbReference type="EMBL" id="EAR62002.1"/>
    </source>
</evidence>
<dbReference type="PANTHER" id="PTHR43156">
    <property type="entry name" value="STAGE II SPORULATION PROTEIN E-RELATED"/>
    <property type="match status" value="1"/>
</dbReference>
<dbReference type="CDD" id="cd00156">
    <property type="entry name" value="REC"/>
    <property type="match status" value="1"/>
</dbReference>
<evidence type="ECO:0000259" key="3">
    <source>
        <dbReference type="PROSITE" id="PS50110"/>
    </source>
</evidence>
<sequence>MVQCIAEWHIKAHLEDARRVREEMVEVLSRSEVPNKDAFLLASAELIVNLSRYPEPKPTDIIMTLSRDEYFWWLELKDNGPSFNRFSQDILNPDTLEAAESGMGLKLLAQMFPDIRYIPACYREDAYNLMMLRMPTGDANASELTVLIVDDDPSYRSVLGAYLAEGYRVIDAVSVSDGFDKALRYLPDLVICDLLMPELPGTVLFDQLSHIPDVADTAFIYVSGCEDESLISRALTRPIDDFLTKPVVKSRLINTMERVVHRRRFLKDQIQLELEQKVTLGLKPHLPEQIPGYDIQLRSFNPEAGGGDLVQLHEGEKQNIILMADLMGHGLSAKGYVYALAGYLRGLFSSSVDQSIDLSDLLKRLSSCFDEDKVLKETLATLIAVNLNKEGEIEWVNAGQPYPFLIDEQGAREIRVDGPLPGLGISGYQSYRHPLEAGERLLIYSDGFNDAAVKIPGNLLSAIEDSHKMPLSSAADWILKARLDFSQLDDDLTIILIEKQ</sequence>
<dbReference type="RefSeq" id="WP_007019639.1">
    <property type="nucleotide sequence ID" value="NZ_CH724125.1"/>
</dbReference>
<dbReference type="InterPro" id="IPR036457">
    <property type="entry name" value="PPM-type-like_dom_sf"/>
</dbReference>
<dbReference type="Proteomes" id="UP000002171">
    <property type="component" value="Unassembled WGS sequence"/>
</dbReference>
<feature type="domain" description="Response regulatory" evidence="3">
    <location>
        <begin position="145"/>
        <end position="260"/>
    </location>
</feature>
<dbReference type="GO" id="GO:0000160">
    <property type="term" value="P:phosphorelay signal transduction system"/>
    <property type="evidence" value="ECO:0007669"/>
    <property type="project" value="InterPro"/>
</dbReference>
<evidence type="ECO:0000313" key="5">
    <source>
        <dbReference type="Proteomes" id="UP000002171"/>
    </source>
</evidence>